<accession>A0ABT3X6Y4</accession>
<name>A0ABT3X6Y4_9BACL</name>
<comment type="caution">
    <text evidence="2">The sequence shown here is derived from an EMBL/GenBank/DDBJ whole genome shotgun (WGS) entry which is preliminary data.</text>
</comment>
<protein>
    <recommendedName>
        <fullName evidence="4">SPOR domain-containing protein</fullName>
    </recommendedName>
</protein>
<keyword evidence="1" id="KW-0472">Membrane</keyword>
<proteinExistence type="predicted"/>
<sequence length="270" mass="28506">MDKIEYKSRFNFNRGQESTKKQLVLPILLASLTGVVLGVCLLILFKSQAAQPIVETIPAPQAAAGQPANSVYGAAELPGVSLTVWQVGVFSEQAKVEQERTTLAQKGVTAVPRGTGPIHLFAGAAPDKKAGEALGTKLTELKVNHFVKEYGITPLSGVIEGVPAADAKQIERLLSQEVKIAEALLKADSAGGKALRDQWSALAADAKTAGESLVKGGQQENAAALQLLHQQLGEAAAAAHENKGVLDVQGRLIQFFVSYEILGAKLVKIR</sequence>
<reference evidence="2 3" key="1">
    <citation type="submission" date="2022-11" db="EMBL/GenBank/DDBJ databases">
        <title>Study of microbial diversity in lake waters.</title>
        <authorList>
            <person name="Zhang J."/>
        </authorList>
    </citation>
    <scope>NUCLEOTIDE SEQUENCE [LARGE SCALE GENOMIC DNA]</scope>
    <source>
        <strain evidence="2 3">DT12</strain>
    </source>
</reference>
<dbReference type="Proteomes" id="UP001208017">
    <property type="component" value="Unassembled WGS sequence"/>
</dbReference>
<dbReference type="EMBL" id="JAPMLT010000010">
    <property type="protein sequence ID" value="MCX7571401.1"/>
    <property type="molecule type" value="Genomic_DNA"/>
</dbReference>
<dbReference type="RefSeq" id="WP_267152649.1">
    <property type="nucleotide sequence ID" value="NZ_JAPMLT010000010.1"/>
</dbReference>
<keyword evidence="1" id="KW-0812">Transmembrane</keyword>
<feature type="transmembrane region" description="Helical" evidence="1">
    <location>
        <begin position="23"/>
        <end position="45"/>
    </location>
</feature>
<keyword evidence="1" id="KW-1133">Transmembrane helix</keyword>
<organism evidence="2 3">
    <name type="scientific">Tumebacillus lacus</name>
    <dbReference type="NCBI Taxonomy" id="2995335"/>
    <lineage>
        <taxon>Bacteria</taxon>
        <taxon>Bacillati</taxon>
        <taxon>Bacillota</taxon>
        <taxon>Bacilli</taxon>
        <taxon>Bacillales</taxon>
        <taxon>Alicyclobacillaceae</taxon>
        <taxon>Tumebacillus</taxon>
    </lineage>
</organism>
<evidence type="ECO:0008006" key="4">
    <source>
        <dbReference type="Google" id="ProtNLM"/>
    </source>
</evidence>
<evidence type="ECO:0000313" key="2">
    <source>
        <dbReference type="EMBL" id="MCX7571401.1"/>
    </source>
</evidence>
<evidence type="ECO:0000256" key="1">
    <source>
        <dbReference type="SAM" id="Phobius"/>
    </source>
</evidence>
<gene>
    <name evidence="2" type="ORF">OS242_15735</name>
</gene>
<evidence type="ECO:0000313" key="3">
    <source>
        <dbReference type="Proteomes" id="UP001208017"/>
    </source>
</evidence>
<keyword evidence="3" id="KW-1185">Reference proteome</keyword>